<comment type="caution">
    <text evidence="2">The sequence shown here is derived from an EMBL/GenBank/DDBJ whole genome shotgun (WGS) entry which is preliminary data.</text>
</comment>
<organism evidence="2 3">
    <name type="scientific">Labeo rohita</name>
    <name type="common">Indian major carp</name>
    <name type="synonym">Cyprinus rohita</name>
    <dbReference type="NCBI Taxonomy" id="84645"/>
    <lineage>
        <taxon>Eukaryota</taxon>
        <taxon>Metazoa</taxon>
        <taxon>Chordata</taxon>
        <taxon>Craniata</taxon>
        <taxon>Vertebrata</taxon>
        <taxon>Euteleostomi</taxon>
        <taxon>Actinopterygii</taxon>
        <taxon>Neopterygii</taxon>
        <taxon>Teleostei</taxon>
        <taxon>Ostariophysi</taxon>
        <taxon>Cypriniformes</taxon>
        <taxon>Cyprinidae</taxon>
        <taxon>Labeoninae</taxon>
        <taxon>Labeonini</taxon>
        <taxon>Labeo</taxon>
    </lineage>
</organism>
<dbReference type="EMBL" id="JACTAM010000020">
    <property type="protein sequence ID" value="KAI2651763.1"/>
    <property type="molecule type" value="Genomic_DNA"/>
</dbReference>
<feature type="region of interest" description="Disordered" evidence="1">
    <location>
        <begin position="1"/>
        <end position="83"/>
    </location>
</feature>
<feature type="compositionally biased region" description="Polar residues" evidence="1">
    <location>
        <begin position="1"/>
        <end position="14"/>
    </location>
</feature>
<sequence>MLSQGNRSETSVPNGSDDFGDFQEGRGCSAPSGHPTDQRDSMLSSTGGSTLGKPRPGSFVIDSSLADSADERPLSREGFPGESPALCGVVEPTCVAPSTGAFAAPRKVANTTAEARAPSTRHCYALKCSVFFKWCAVQN</sequence>
<accession>A0ABQ8LQ45</accession>
<gene>
    <name evidence="2" type="ORF">H4Q32_014513</name>
</gene>
<evidence type="ECO:0000256" key="1">
    <source>
        <dbReference type="SAM" id="MobiDB-lite"/>
    </source>
</evidence>
<feature type="compositionally biased region" description="Low complexity" evidence="1">
    <location>
        <begin position="43"/>
        <end position="52"/>
    </location>
</feature>
<dbReference type="Proteomes" id="UP000830375">
    <property type="component" value="Unassembled WGS sequence"/>
</dbReference>
<evidence type="ECO:0000313" key="2">
    <source>
        <dbReference type="EMBL" id="KAI2651763.1"/>
    </source>
</evidence>
<name>A0ABQ8LQ45_LABRO</name>
<reference evidence="2 3" key="1">
    <citation type="submission" date="2022-01" db="EMBL/GenBank/DDBJ databases">
        <title>A high-quality chromosome-level genome assembly of rohu carp, Labeo rohita.</title>
        <authorList>
            <person name="Arick M.A. II"/>
            <person name="Hsu C.-Y."/>
            <person name="Magbanua Z."/>
            <person name="Pechanova O."/>
            <person name="Grover C."/>
            <person name="Miller E."/>
            <person name="Thrash A."/>
            <person name="Ezzel L."/>
            <person name="Alam S."/>
            <person name="Benzie J."/>
            <person name="Hamilton M."/>
            <person name="Karsi A."/>
            <person name="Lawrence M.L."/>
            <person name="Peterson D.G."/>
        </authorList>
    </citation>
    <scope>NUCLEOTIDE SEQUENCE [LARGE SCALE GENOMIC DNA]</scope>
    <source>
        <strain evidence="3">BAU-BD-2019</strain>
        <tissue evidence="2">Blood</tissue>
    </source>
</reference>
<proteinExistence type="predicted"/>
<protein>
    <submittedName>
        <fullName evidence="2">SCO-spondin</fullName>
    </submittedName>
</protein>
<keyword evidence="3" id="KW-1185">Reference proteome</keyword>
<evidence type="ECO:0000313" key="3">
    <source>
        <dbReference type="Proteomes" id="UP000830375"/>
    </source>
</evidence>